<dbReference type="EMBL" id="KI632305">
    <property type="protein sequence ID" value="EYU19090.1"/>
    <property type="molecule type" value="Genomic_DNA"/>
</dbReference>
<dbReference type="PROSITE" id="PS50888">
    <property type="entry name" value="BHLH"/>
    <property type="match status" value="1"/>
</dbReference>
<proteinExistence type="predicted"/>
<dbReference type="SMART" id="SM00353">
    <property type="entry name" value="HLH"/>
    <property type="match status" value="1"/>
</dbReference>
<dbReference type="GO" id="GO:0000981">
    <property type="term" value="F:DNA-binding transcription factor activity, RNA polymerase II-specific"/>
    <property type="evidence" value="ECO:0000318"/>
    <property type="project" value="GO_Central"/>
</dbReference>
<reference evidence="7 8" key="1">
    <citation type="journal article" date="2013" name="Proc. Natl. Acad. Sci. U.S.A.">
        <title>Fine-scale variation in meiotic recombination in Mimulus inferred from population shotgun sequencing.</title>
        <authorList>
            <person name="Hellsten U."/>
            <person name="Wright K.M."/>
            <person name="Jenkins J."/>
            <person name="Shu S."/>
            <person name="Yuan Y."/>
            <person name="Wessler S.R."/>
            <person name="Schmutz J."/>
            <person name="Willis J.H."/>
            <person name="Rokhsar D.S."/>
        </authorList>
    </citation>
    <scope>NUCLEOTIDE SEQUENCE [LARGE SCALE GENOMIC DNA]</scope>
    <source>
        <strain evidence="8">cv. DUN x IM62</strain>
    </source>
</reference>
<protein>
    <recommendedName>
        <fullName evidence="6">BHLH domain-containing protein</fullName>
    </recommendedName>
</protein>
<dbReference type="Proteomes" id="UP000030748">
    <property type="component" value="Unassembled WGS sequence"/>
</dbReference>
<comment type="subcellular location">
    <subcellularLocation>
        <location evidence="1">Nucleus</location>
    </subcellularLocation>
</comment>
<name>A0A022PXZ4_ERYGU</name>
<sequence>MAALSYYSNWGPLQPVMDSDIISMLADPVATQPELPPELQTFPDVDYLLEQPNELFYPENPNSLLYDFTNGTLTEPFSVQPEIEPSFFNYPKRQKGGDYDEFYSDNNLSFKPSSFFNIQNPSFPTVQDYSPSLPDFPIGYATGSCGEGLKKDTSTAAGSNTLSAQSIAARQRRRKITEKTHELGKLVPGGQKMNTAEMLQSAYKYIKYLQAQVGILEYIDSYDHHHQENRETESFGKHEELQVLLESPLIQEKLYSNEKCIVPQKFIDELSRSDDLIVKSNPELISLIVVKQEH</sequence>
<dbReference type="CDD" id="cd11393">
    <property type="entry name" value="bHLH_AtbHLH_like"/>
    <property type="match status" value="1"/>
</dbReference>
<dbReference type="GO" id="GO:0006357">
    <property type="term" value="P:regulation of transcription by RNA polymerase II"/>
    <property type="evidence" value="ECO:0000318"/>
    <property type="project" value="GO_Central"/>
</dbReference>
<dbReference type="PANTHER" id="PTHR16223:SF49">
    <property type="entry name" value="TRANSCRIPTION FACTOR BHLH52-RELATED"/>
    <property type="match status" value="1"/>
</dbReference>
<dbReference type="GO" id="GO:0000978">
    <property type="term" value="F:RNA polymerase II cis-regulatory region sequence-specific DNA binding"/>
    <property type="evidence" value="ECO:0000318"/>
    <property type="project" value="GO_Central"/>
</dbReference>
<dbReference type="Gene3D" id="4.10.280.10">
    <property type="entry name" value="Helix-loop-helix DNA-binding domain"/>
    <property type="match status" value="1"/>
</dbReference>
<dbReference type="STRING" id="4155.A0A022PXZ4"/>
<evidence type="ECO:0000313" key="8">
    <source>
        <dbReference type="Proteomes" id="UP000030748"/>
    </source>
</evidence>
<dbReference type="AlphaFoldDB" id="A0A022PXZ4"/>
<evidence type="ECO:0000256" key="3">
    <source>
        <dbReference type="ARBA" id="ARBA00023125"/>
    </source>
</evidence>
<evidence type="ECO:0000259" key="6">
    <source>
        <dbReference type="PROSITE" id="PS50888"/>
    </source>
</evidence>
<organism evidence="7 8">
    <name type="scientific">Erythranthe guttata</name>
    <name type="common">Yellow monkey flower</name>
    <name type="synonym">Mimulus guttatus</name>
    <dbReference type="NCBI Taxonomy" id="4155"/>
    <lineage>
        <taxon>Eukaryota</taxon>
        <taxon>Viridiplantae</taxon>
        <taxon>Streptophyta</taxon>
        <taxon>Embryophyta</taxon>
        <taxon>Tracheophyta</taxon>
        <taxon>Spermatophyta</taxon>
        <taxon>Magnoliopsida</taxon>
        <taxon>eudicotyledons</taxon>
        <taxon>Gunneridae</taxon>
        <taxon>Pentapetalae</taxon>
        <taxon>asterids</taxon>
        <taxon>lamiids</taxon>
        <taxon>Lamiales</taxon>
        <taxon>Phrymaceae</taxon>
        <taxon>Erythranthe</taxon>
    </lineage>
</organism>
<gene>
    <name evidence="7" type="ORF">MIMGU_mgv1a021735mg</name>
</gene>
<dbReference type="GO" id="GO:0046983">
    <property type="term" value="F:protein dimerization activity"/>
    <property type="evidence" value="ECO:0007669"/>
    <property type="project" value="InterPro"/>
</dbReference>
<dbReference type="InterPro" id="IPR011598">
    <property type="entry name" value="bHLH_dom"/>
</dbReference>
<dbReference type="InterPro" id="IPR036638">
    <property type="entry name" value="HLH_DNA-bd_sf"/>
</dbReference>
<dbReference type="GO" id="GO:0005634">
    <property type="term" value="C:nucleus"/>
    <property type="evidence" value="ECO:0000318"/>
    <property type="project" value="GO_Central"/>
</dbReference>
<dbReference type="InterPro" id="IPR045239">
    <property type="entry name" value="bHLH95_bHLH"/>
</dbReference>
<evidence type="ECO:0000256" key="1">
    <source>
        <dbReference type="ARBA" id="ARBA00004123"/>
    </source>
</evidence>
<evidence type="ECO:0000256" key="5">
    <source>
        <dbReference type="ARBA" id="ARBA00023242"/>
    </source>
</evidence>
<keyword evidence="2" id="KW-0805">Transcription regulation</keyword>
<dbReference type="KEGG" id="egt:105948700"/>
<dbReference type="eggNOG" id="ENOG502S03F">
    <property type="taxonomic scope" value="Eukaryota"/>
</dbReference>
<keyword evidence="4" id="KW-0804">Transcription</keyword>
<dbReference type="InterPro" id="IPR045843">
    <property type="entry name" value="IND-like"/>
</dbReference>
<dbReference type="SUPFAM" id="SSF47459">
    <property type="entry name" value="HLH, helix-loop-helix DNA-binding domain"/>
    <property type="match status" value="1"/>
</dbReference>
<keyword evidence="5" id="KW-0539">Nucleus</keyword>
<keyword evidence="3" id="KW-0238">DNA-binding</keyword>
<accession>A0A022PXZ4</accession>
<keyword evidence="8" id="KW-1185">Reference proteome</keyword>
<evidence type="ECO:0000256" key="2">
    <source>
        <dbReference type="ARBA" id="ARBA00023015"/>
    </source>
</evidence>
<feature type="domain" description="BHLH" evidence="6">
    <location>
        <begin position="160"/>
        <end position="209"/>
    </location>
</feature>
<evidence type="ECO:0000313" key="7">
    <source>
        <dbReference type="EMBL" id="EYU19090.1"/>
    </source>
</evidence>
<dbReference type="PANTHER" id="PTHR16223">
    <property type="entry name" value="TRANSCRIPTION FACTOR BHLH83-RELATED"/>
    <property type="match status" value="1"/>
</dbReference>
<evidence type="ECO:0000256" key="4">
    <source>
        <dbReference type="ARBA" id="ARBA00023163"/>
    </source>
</evidence>
<dbReference type="OrthoDB" id="1921534at2759"/>
<dbReference type="Pfam" id="PF00010">
    <property type="entry name" value="HLH"/>
    <property type="match status" value="1"/>
</dbReference>